<dbReference type="SFLD" id="SFLDS00029">
    <property type="entry name" value="Radical_SAM"/>
    <property type="match status" value="1"/>
</dbReference>
<feature type="region of interest" description="Disordered" evidence="5">
    <location>
        <begin position="450"/>
        <end position="471"/>
    </location>
</feature>
<dbReference type="EMBL" id="CGIH01000004">
    <property type="protein sequence ID" value="CFX05511.1"/>
    <property type="molecule type" value="Genomic_DNA"/>
</dbReference>
<evidence type="ECO:0000313" key="8">
    <source>
        <dbReference type="EMBL" id="CFX34641.1"/>
    </source>
</evidence>
<dbReference type="EMBL" id="CGIH01000018">
    <property type="protein sequence ID" value="CFX34641.1"/>
    <property type="molecule type" value="Genomic_DNA"/>
</dbReference>
<dbReference type="STRING" id="690567.1065"/>
<dbReference type="Pfam" id="PF13186">
    <property type="entry name" value="SPASM"/>
    <property type="match status" value="1"/>
</dbReference>
<dbReference type="CDD" id="cd21128">
    <property type="entry name" value="SPASM_rSAM"/>
    <property type="match status" value="1"/>
</dbReference>
<dbReference type="OrthoDB" id="9782387at2"/>
<protein>
    <submittedName>
        <fullName evidence="8">Aldolase-type TIM barrel</fullName>
    </submittedName>
</protein>
<keyword evidence="4" id="KW-0411">Iron-sulfur</keyword>
<keyword evidence="9" id="KW-1185">Reference proteome</keyword>
<evidence type="ECO:0000256" key="1">
    <source>
        <dbReference type="ARBA" id="ARBA00022691"/>
    </source>
</evidence>
<evidence type="ECO:0000313" key="7">
    <source>
        <dbReference type="EMBL" id="CFX05511.1"/>
    </source>
</evidence>
<dbReference type="SUPFAM" id="SSF102114">
    <property type="entry name" value="Radical SAM enzymes"/>
    <property type="match status" value="1"/>
</dbReference>
<dbReference type="Pfam" id="PF04055">
    <property type="entry name" value="Radical_SAM"/>
    <property type="match status" value="1"/>
</dbReference>
<dbReference type="Gene3D" id="3.20.20.70">
    <property type="entry name" value="Aldolase class I"/>
    <property type="match status" value="1"/>
</dbReference>
<evidence type="ECO:0000256" key="4">
    <source>
        <dbReference type="ARBA" id="ARBA00023014"/>
    </source>
</evidence>
<gene>
    <name evidence="8" type="ORF">1065</name>
    <name evidence="7" type="ORF">326</name>
</gene>
<dbReference type="PROSITE" id="PS51918">
    <property type="entry name" value="RADICAL_SAM"/>
    <property type="match status" value="1"/>
</dbReference>
<sequence>MKVKQMISTAVINEGIRYVEKNPLENMEKLLNWGEKILITDNHKSYARSIRDILDDPSNNWNEYICRLFTEFGPNVRKKVLVNFLVNASILGIPTNEKMSEKYGCNIPWAILMDPTAACNLKCTGCWAAEYKKTASMDIKTLDRIIREGKELGIYMYIYSGGEPLICKDDLMKLAHKHNDCMFLAFSNGTLVNDDLAAQMAAAGNFALALSVEGFESETDMRRGDGTYQRVIEAMDILRKHGVPFGFSTCYHSGNVNSVGSDQYVDYMIEKGCIFGWYFTYMPLGKGAQLDLIATPEQRAYMYHRVREFRNTKPIFLMDFWNDGDFAGGCIAGGRRYLHINANGDVEPCAFIHYSNVNIKDVSLLDALQSPLFMQYRLGQPFNDNLLRPCPLLDNPHKLREMVHLSGAQSTQPIDLEDVDELTERTMQVALEWGKVADQLWEQNHCAADLPQPAQEQPRQRGLIRLGSRDH</sequence>
<feature type="domain" description="Radical SAM core" evidence="6">
    <location>
        <begin position="105"/>
        <end position="313"/>
    </location>
</feature>
<name>A0A0E4C897_9FIRM</name>
<evidence type="ECO:0000313" key="9">
    <source>
        <dbReference type="Proteomes" id="UP000045545"/>
    </source>
</evidence>
<dbReference type="GO" id="GO:0003824">
    <property type="term" value="F:catalytic activity"/>
    <property type="evidence" value="ECO:0007669"/>
    <property type="project" value="InterPro"/>
</dbReference>
<dbReference type="GO" id="GO:0046872">
    <property type="term" value="F:metal ion binding"/>
    <property type="evidence" value="ECO:0007669"/>
    <property type="project" value="UniProtKB-KW"/>
</dbReference>
<dbReference type="InterPro" id="IPR007197">
    <property type="entry name" value="rSAM"/>
</dbReference>
<proteinExistence type="predicted"/>
<keyword evidence="2" id="KW-0479">Metal-binding</keyword>
<keyword evidence="3" id="KW-0408">Iron</keyword>
<dbReference type="InterPro" id="IPR058240">
    <property type="entry name" value="rSAM_sf"/>
</dbReference>
<accession>A0A0E4C897</accession>
<evidence type="ECO:0000259" key="6">
    <source>
        <dbReference type="PROSITE" id="PS51918"/>
    </source>
</evidence>
<dbReference type="RefSeq" id="WP_076982587.1">
    <property type="nucleotide sequence ID" value="NZ_CGIH01000004.1"/>
</dbReference>
<evidence type="ECO:0000256" key="2">
    <source>
        <dbReference type="ARBA" id="ARBA00022723"/>
    </source>
</evidence>
<dbReference type="InterPro" id="IPR023885">
    <property type="entry name" value="4Fe4S-binding_SPASM_dom"/>
</dbReference>
<dbReference type="AlphaFoldDB" id="A0A0E4C897"/>
<dbReference type="Proteomes" id="UP000045545">
    <property type="component" value="Unassembled WGS sequence"/>
</dbReference>
<dbReference type="GO" id="GO:0051536">
    <property type="term" value="F:iron-sulfur cluster binding"/>
    <property type="evidence" value="ECO:0007669"/>
    <property type="project" value="UniProtKB-KW"/>
</dbReference>
<dbReference type="PANTHER" id="PTHR43524">
    <property type="entry name" value="RADICAL SAM SUPERFAMILY PROTEIN"/>
    <property type="match status" value="1"/>
</dbReference>
<dbReference type="CDD" id="cd01335">
    <property type="entry name" value="Radical_SAM"/>
    <property type="match status" value="1"/>
</dbReference>
<dbReference type="InterPro" id="IPR013785">
    <property type="entry name" value="Aldolase_TIM"/>
</dbReference>
<keyword evidence="1" id="KW-0949">S-adenosyl-L-methionine</keyword>
<dbReference type="PANTHER" id="PTHR43524:SF1">
    <property type="entry name" value="RADICAL SAM SUPERFAMILY PROTEIN"/>
    <property type="match status" value="1"/>
</dbReference>
<evidence type="ECO:0000256" key="3">
    <source>
        <dbReference type="ARBA" id="ARBA00023004"/>
    </source>
</evidence>
<evidence type="ECO:0000256" key="5">
    <source>
        <dbReference type="SAM" id="MobiDB-lite"/>
    </source>
</evidence>
<organism evidence="8 9">
    <name type="scientific">Syntrophomonas zehnderi OL-4</name>
    <dbReference type="NCBI Taxonomy" id="690567"/>
    <lineage>
        <taxon>Bacteria</taxon>
        <taxon>Bacillati</taxon>
        <taxon>Bacillota</taxon>
        <taxon>Clostridia</taxon>
        <taxon>Eubacteriales</taxon>
        <taxon>Syntrophomonadaceae</taxon>
        <taxon>Syntrophomonas</taxon>
    </lineage>
</organism>
<dbReference type="SFLD" id="SFLDG01067">
    <property type="entry name" value="SPASM/twitch_domain_containing"/>
    <property type="match status" value="1"/>
</dbReference>
<reference evidence="8 9" key="1">
    <citation type="submission" date="2015-03" db="EMBL/GenBank/DDBJ databases">
        <authorList>
            <person name="Strepis Nikolaos"/>
        </authorList>
    </citation>
    <scope>NUCLEOTIDE SEQUENCE [LARGE SCALE GENOMIC DNA]</scope>
    <source>
        <strain evidence="8 9">OL-4</strain>
    </source>
</reference>